<dbReference type="GO" id="GO:0003700">
    <property type="term" value="F:DNA-binding transcription factor activity"/>
    <property type="evidence" value="ECO:0007669"/>
    <property type="project" value="InterPro"/>
</dbReference>
<dbReference type="STRING" id="1440053.GCA_000718095_00520"/>
<dbReference type="InterPro" id="IPR009057">
    <property type="entry name" value="Homeodomain-like_sf"/>
</dbReference>
<dbReference type="InterPro" id="IPR020449">
    <property type="entry name" value="Tscrpt_reg_AraC-type_HTH"/>
</dbReference>
<sequence>MRPEIESVVEVIRDRYDEDLSLCALADMARLSSFHMSRIFRQETGLPPTRFLSAVRQEVAKRKLLCTSDRVADISVQVGYSSLGSFTTRFTKSVGVPPGRFRRLAQLGQTAIDFTAGMMDDAPFAYGSFRGRVYRSDGLDDEPVFVAAIPPLARYERPSRCCRTEFGTGGWNIEYVPEGPWHIQAVSRRCGGGKRPIVVESAGPFYVAPGSVITVDLVLKSPSQTRVYDAERATIGAALPELFAS</sequence>
<evidence type="ECO:0000256" key="3">
    <source>
        <dbReference type="ARBA" id="ARBA00023163"/>
    </source>
</evidence>
<accession>A0A2T7T5B9</accession>
<evidence type="ECO:0000256" key="2">
    <source>
        <dbReference type="ARBA" id="ARBA00023125"/>
    </source>
</evidence>
<protein>
    <recommendedName>
        <fullName evidence="4">HTH araC/xylS-type domain-containing protein</fullName>
    </recommendedName>
</protein>
<evidence type="ECO:0000313" key="5">
    <source>
        <dbReference type="EMBL" id="PVE10281.1"/>
    </source>
</evidence>
<dbReference type="SMART" id="SM00342">
    <property type="entry name" value="HTH_ARAC"/>
    <property type="match status" value="1"/>
</dbReference>
<dbReference type="RefSeq" id="WP_051745377.1">
    <property type="nucleotide sequence ID" value="NZ_AZSP01000219.1"/>
</dbReference>
<evidence type="ECO:0000256" key="1">
    <source>
        <dbReference type="ARBA" id="ARBA00023015"/>
    </source>
</evidence>
<dbReference type="EMBL" id="AZSP01000219">
    <property type="protein sequence ID" value="PVE10281.1"/>
    <property type="molecule type" value="Genomic_DNA"/>
</dbReference>
<evidence type="ECO:0000313" key="6">
    <source>
        <dbReference type="Proteomes" id="UP000245992"/>
    </source>
</evidence>
<dbReference type="GO" id="GO:0043565">
    <property type="term" value="F:sequence-specific DNA binding"/>
    <property type="evidence" value="ECO:0007669"/>
    <property type="project" value="InterPro"/>
</dbReference>
<comment type="caution">
    <text evidence="5">The sequence shown here is derived from an EMBL/GenBank/DDBJ whole genome shotgun (WGS) entry which is preliminary data.</text>
</comment>
<dbReference type="Gene3D" id="1.10.10.60">
    <property type="entry name" value="Homeodomain-like"/>
    <property type="match status" value="2"/>
</dbReference>
<keyword evidence="6" id="KW-1185">Reference proteome</keyword>
<dbReference type="AlphaFoldDB" id="A0A2T7T5B9"/>
<keyword evidence="2" id="KW-0238">DNA-binding</keyword>
<dbReference type="InterPro" id="IPR050204">
    <property type="entry name" value="AraC_XylS_family_regulators"/>
</dbReference>
<gene>
    <name evidence="5" type="ORF">Y717_35240</name>
</gene>
<dbReference type="Proteomes" id="UP000245992">
    <property type="component" value="Unassembled WGS sequence"/>
</dbReference>
<evidence type="ECO:0000259" key="4">
    <source>
        <dbReference type="PROSITE" id="PS01124"/>
    </source>
</evidence>
<organism evidence="5 6">
    <name type="scientific">Streptomyces scopuliridis RB72</name>
    <dbReference type="NCBI Taxonomy" id="1440053"/>
    <lineage>
        <taxon>Bacteria</taxon>
        <taxon>Bacillati</taxon>
        <taxon>Actinomycetota</taxon>
        <taxon>Actinomycetes</taxon>
        <taxon>Kitasatosporales</taxon>
        <taxon>Streptomycetaceae</taxon>
        <taxon>Streptomyces</taxon>
    </lineage>
</organism>
<dbReference type="PANTHER" id="PTHR46796">
    <property type="entry name" value="HTH-TYPE TRANSCRIPTIONAL ACTIVATOR RHAS-RELATED"/>
    <property type="match status" value="1"/>
</dbReference>
<dbReference type="PROSITE" id="PS01124">
    <property type="entry name" value="HTH_ARAC_FAMILY_2"/>
    <property type="match status" value="1"/>
</dbReference>
<name>A0A2T7T5B9_9ACTN</name>
<dbReference type="InterPro" id="IPR018060">
    <property type="entry name" value="HTH_AraC"/>
</dbReference>
<feature type="domain" description="HTH araC/xylS-type" evidence="4">
    <location>
        <begin position="6"/>
        <end position="104"/>
    </location>
</feature>
<proteinExistence type="predicted"/>
<dbReference type="Pfam" id="PF12833">
    <property type="entry name" value="HTH_18"/>
    <property type="match status" value="1"/>
</dbReference>
<reference evidence="5 6" key="1">
    <citation type="submission" date="2013-12" db="EMBL/GenBank/DDBJ databases">
        <title>Annotated genome of Streptomyces scopuliridis.</title>
        <authorList>
            <person name="Olson J.B."/>
        </authorList>
    </citation>
    <scope>NUCLEOTIDE SEQUENCE [LARGE SCALE GENOMIC DNA]</scope>
    <source>
        <strain evidence="5 6">RB72</strain>
    </source>
</reference>
<keyword evidence="3" id="KW-0804">Transcription</keyword>
<dbReference type="PRINTS" id="PR00032">
    <property type="entry name" value="HTHARAC"/>
</dbReference>
<dbReference type="SUPFAM" id="SSF46689">
    <property type="entry name" value="Homeodomain-like"/>
    <property type="match status" value="2"/>
</dbReference>
<keyword evidence="1" id="KW-0805">Transcription regulation</keyword>